<dbReference type="InterPro" id="IPR007443">
    <property type="entry name" value="LpoA"/>
</dbReference>
<accession>A0ABT3T4V6</accession>
<sequence>MRESNSRSNNLTRAMLIMWTSLFLWGCAGAPEKDTPVATAPLEQLPEPEPDTASTLPKSQHTDIFNQAEASLATHDWQQADVTLQALPQSAMTTNDKAYLTYLEARIAYTHGDQAQAIALLDNLLFMDIHPALQYRALSFKHYILEMQGDSLASAQLADQIMRFAPQDTVAAWQRNVWLNLARADKDTLLNARAVVVDPRFKGWLELALVSRDNTYDPSAALTQWRNSHPGHPAGNTLPGGMGYSFQPSSQRDKVALLLPISGPLAPAGKAVLNGFMAGYYAHGATGRGSADLEVFDTAAYASASAAYDAAVSQGTTMIVGPLSKESLVDLGTRLERPVPVLALNRIDQVLPAAGSALVQLSLSPEDEVVSAANIAYGKGARNALLITPAGDWGDKMSIALREHWTALGGNISSHATYNGYDDYSNSVKTALSLDASEQRAAGIRSIFGSDTEFTPRRRQDADVVFLFSQNDSEARSIKPLLAFHYAGDLPVFALSNVYSGTPDERNRDLNGLYLVEMPWLLGSNPGLRAAITDGGVGDHYTRLHALGADAFLVQNDFQRLQAGADALFRGDTGLLRMGPDLIIRREMSLAIFDGSELQRP</sequence>
<dbReference type="RefSeq" id="WP_279249030.1">
    <property type="nucleotide sequence ID" value="NZ_SHNO01000001.1"/>
</dbReference>
<dbReference type="CDD" id="cd06339">
    <property type="entry name" value="PBP1_YraM_LppC_lipoprotein-like"/>
    <property type="match status" value="1"/>
</dbReference>
<dbReference type="Gene3D" id="3.40.50.2300">
    <property type="match status" value="2"/>
</dbReference>
<dbReference type="Proteomes" id="UP001143304">
    <property type="component" value="Unassembled WGS sequence"/>
</dbReference>
<evidence type="ECO:0000313" key="3">
    <source>
        <dbReference type="Proteomes" id="UP001143304"/>
    </source>
</evidence>
<name>A0ABT3T4V6_9GAMM</name>
<proteinExistence type="predicted"/>
<dbReference type="Gene3D" id="1.25.40.650">
    <property type="match status" value="1"/>
</dbReference>
<keyword evidence="1" id="KW-0472">Membrane</keyword>
<dbReference type="EMBL" id="SHNO01000001">
    <property type="protein sequence ID" value="MCX2977302.1"/>
    <property type="molecule type" value="Genomic_DNA"/>
</dbReference>
<evidence type="ECO:0008006" key="4">
    <source>
        <dbReference type="Google" id="ProtNLM"/>
    </source>
</evidence>
<protein>
    <recommendedName>
        <fullName evidence="4">Penicillin-binding protein activator</fullName>
    </recommendedName>
</protein>
<organism evidence="2 3">
    <name type="scientific">Candidatus Marimicrobium litorale</name>
    <dbReference type="NCBI Taxonomy" id="2518991"/>
    <lineage>
        <taxon>Bacteria</taxon>
        <taxon>Pseudomonadati</taxon>
        <taxon>Pseudomonadota</taxon>
        <taxon>Gammaproteobacteria</taxon>
        <taxon>Cellvibrionales</taxon>
        <taxon>Halieaceae</taxon>
        <taxon>Marimicrobium</taxon>
    </lineage>
</organism>
<dbReference type="InterPro" id="IPR028082">
    <property type="entry name" value="Peripla_BP_I"/>
</dbReference>
<dbReference type="PANTHER" id="PTHR38038">
    <property type="entry name" value="PENICILLIN-BINDING PROTEIN ACTIVATOR LPOA"/>
    <property type="match status" value="1"/>
</dbReference>
<evidence type="ECO:0000256" key="1">
    <source>
        <dbReference type="ARBA" id="ARBA00023136"/>
    </source>
</evidence>
<comment type="caution">
    <text evidence="2">The sequence shown here is derived from an EMBL/GenBank/DDBJ whole genome shotgun (WGS) entry which is preliminary data.</text>
</comment>
<gene>
    <name evidence="2" type="ORF">EYC82_08040</name>
</gene>
<dbReference type="SUPFAM" id="SSF53822">
    <property type="entry name" value="Periplasmic binding protein-like I"/>
    <property type="match status" value="1"/>
</dbReference>
<keyword evidence="3" id="KW-1185">Reference proteome</keyword>
<dbReference type="Pfam" id="PF04348">
    <property type="entry name" value="LppC"/>
    <property type="match status" value="1"/>
</dbReference>
<reference evidence="2" key="1">
    <citation type="submission" date="2019-02" db="EMBL/GenBank/DDBJ databases">
        <authorList>
            <person name="Li S.-H."/>
        </authorList>
    </citation>
    <scope>NUCLEOTIDE SEQUENCE</scope>
    <source>
        <strain evidence="2">IMCC11814</strain>
    </source>
</reference>
<dbReference type="PANTHER" id="PTHR38038:SF1">
    <property type="entry name" value="PENICILLIN-BINDING PROTEIN ACTIVATOR LPOA"/>
    <property type="match status" value="1"/>
</dbReference>
<evidence type="ECO:0000313" key="2">
    <source>
        <dbReference type="EMBL" id="MCX2977302.1"/>
    </source>
</evidence>